<dbReference type="Proteomes" id="UP000030669">
    <property type="component" value="Unassembled WGS sequence"/>
</dbReference>
<dbReference type="KEGG" id="gtr:GLOTRDRAFT_100599"/>
<evidence type="ECO:0000256" key="1">
    <source>
        <dbReference type="SAM" id="MobiDB-lite"/>
    </source>
</evidence>
<feature type="compositionally biased region" description="Gly residues" evidence="1">
    <location>
        <begin position="261"/>
        <end position="270"/>
    </location>
</feature>
<dbReference type="RefSeq" id="XP_007867765.1">
    <property type="nucleotide sequence ID" value="XM_007869574.1"/>
</dbReference>
<protein>
    <submittedName>
        <fullName evidence="2">Uncharacterized protein</fullName>
    </submittedName>
</protein>
<evidence type="ECO:0000313" key="3">
    <source>
        <dbReference type="Proteomes" id="UP000030669"/>
    </source>
</evidence>
<dbReference type="EMBL" id="KB469305">
    <property type="protein sequence ID" value="EPQ53419.1"/>
    <property type="molecule type" value="Genomic_DNA"/>
</dbReference>
<proteinExistence type="predicted"/>
<accession>S7RL75</accession>
<feature type="region of interest" description="Disordered" evidence="1">
    <location>
        <begin position="247"/>
        <end position="270"/>
    </location>
</feature>
<sequence length="270" mass="28115">MHLQHPAPSSSPSAPSPEVVSVPRRLRRPFFLSVSSSLGWAYGRMERCTIVEGTCSPEEEGVDAGKLSSTYEVSSSWSIFPRWSIRRNDGAGGRSSFHSESKLASATSHAFHTSSFTRPTVVSGSNDICLLFPDTSKNVIEHLGVCGTASCACSCSCSVSPSCPSPWVFTSTTPSASDTDPGRVSLTFVNDVRADAGAVPSTSIRRYGGIDDAVPGRGSSRSIWPGTADAAAVSLIVVAVGSSSLSTVTQGPDRARRAGEVGAGRVRGGT</sequence>
<feature type="region of interest" description="Disordered" evidence="1">
    <location>
        <begin position="1"/>
        <end position="20"/>
    </location>
</feature>
<evidence type="ECO:0000313" key="2">
    <source>
        <dbReference type="EMBL" id="EPQ53419.1"/>
    </source>
</evidence>
<dbReference type="HOGENOM" id="CLU_1030779_0_0_1"/>
<gene>
    <name evidence="2" type="ORF">GLOTRDRAFT_100599</name>
</gene>
<keyword evidence="3" id="KW-1185">Reference proteome</keyword>
<organism evidence="2 3">
    <name type="scientific">Gloeophyllum trabeum (strain ATCC 11539 / FP-39264 / Madison 617)</name>
    <name type="common">Brown rot fungus</name>
    <dbReference type="NCBI Taxonomy" id="670483"/>
    <lineage>
        <taxon>Eukaryota</taxon>
        <taxon>Fungi</taxon>
        <taxon>Dikarya</taxon>
        <taxon>Basidiomycota</taxon>
        <taxon>Agaricomycotina</taxon>
        <taxon>Agaricomycetes</taxon>
        <taxon>Gloeophyllales</taxon>
        <taxon>Gloeophyllaceae</taxon>
        <taxon>Gloeophyllum</taxon>
    </lineage>
</organism>
<name>S7RL75_GLOTA</name>
<dbReference type="GeneID" id="19298379"/>
<dbReference type="AlphaFoldDB" id="S7RL75"/>
<reference evidence="2 3" key="1">
    <citation type="journal article" date="2012" name="Science">
        <title>The Paleozoic origin of enzymatic lignin decomposition reconstructed from 31 fungal genomes.</title>
        <authorList>
            <person name="Floudas D."/>
            <person name="Binder M."/>
            <person name="Riley R."/>
            <person name="Barry K."/>
            <person name="Blanchette R.A."/>
            <person name="Henrissat B."/>
            <person name="Martinez A.T."/>
            <person name="Otillar R."/>
            <person name="Spatafora J.W."/>
            <person name="Yadav J.S."/>
            <person name="Aerts A."/>
            <person name="Benoit I."/>
            <person name="Boyd A."/>
            <person name="Carlson A."/>
            <person name="Copeland A."/>
            <person name="Coutinho P.M."/>
            <person name="de Vries R.P."/>
            <person name="Ferreira P."/>
            <person name="Findley K."/>
            <person name="Foster B."/>
            <person name="Gaskell J."/>
            <person name="Glotzer D."/>
            <person name="Gorecki P."/>
            <person name="Heitman J."/>
            <person name="Hesse C."/>
            <person name="Hori C."/>
            <person name="Igarashi K."/>
            <person name="Jurgens J.A."/>
            <person name="Kallen N."/>
            <person name="Kersten P."/>
            <person name="Kohler A."/>
            <person name="Kuees U."/>
            <person name="Kumar T.K.A."/>
            <person name="Kuo A."/>
            <person name="LaButti K."/>
            <person name="Larrondo L.F."/>
            <person name="Lindquist E."/>
            <person name="Ling A."/>
            <person name="Lombard V."/>
            <person name="Lucas S."/>
            <person name="Lundell T."/>
            <person name="Martin R."/>
            <person name="McLaughlin D.J."/>
            <person name="Morgenstern I."/>
            <person name="Morin E."/>
            <person name="Murat C."/>
            <person name="Nagy L.G."/>
            <person name="Nolan M."/>
            <person name="Ohm R.A."/>
            <person name="Patyshakuliyeva A."/>
            <person name="Rokas A."/>
            <person name="Ruiz-Duenas F.J."/>
            <person name="Sabat G."/>
            <person name="Salamov A."/>
            <person name="Samejima M."/>
            <person name="Schmutz J."/>
            <person name="Slot J.C."/>
            <person name="St John F."/>
            <person name="Stenlid J."/>
            <person name="Sun H."/>
            <person name="Sun S."/>
            <person name="Syed K."/>
            <person name="Tsang A."/>
            <person name="Wiebenga A."/>
            <person name="Young D."/>
            <person name="Pisabarro A."/>
            <person name="Eastwood D.C."/>
            <person name="Martin F."/>
            <person name="Cullen D."/>
            <person name="Grigoriev I.V."/>
            <person name="Hibbett D.S."/>
        </authorList>
    </citation>
    <scope>NUCLEOTIDE SEQUENCE [LARGE SCALE GENOMIC DNA]</scope>
    <source>
        <strain evidence="2 3">ATCC 11539</strain>
    </source>
</reference>